<dbReference type="PROSITE" id="PS51278">
    <property type="entry name" value="GATASE_TYPE_2"/>
    <property type="match status" value="1"/>
</dbReference>
<dbReference type="HOGENOM" id="CLU_059273_0_0_6"/>
<dbReference type="SUPFAM" id="SSF56235">
    <property type="entry name" value="N-terminal nucleophile aminohydrolases (Ntn hydrolases)"/>
    <property type="match status" value="1"/>
</dbReference>
<dbReference type="AlphaFoldDB" id="Q7MIJ9"/>
<sequence length="303" mass="34487">MRKRWSNLIGATRIDLFREFCSMCELLGMSANVPTDICFSFTGLMQRGGKTGPHRDGWGITFYEGKGFRTFKDPNPSCESKIAELVQSYPIKSCSVISHIRQANRGGVSLENTHPFTRELWGRYWTFAHNGQLTDYQSLDTGRHRPVGQTDSEKAFCWLMNQLEQRYPDIPQDMEQVFAYLASCCETLREKGVFNMLLSDGEYVMTYCTNHLYWITRRAPFGNAALLDEDVEINFQEETTPNDVVSVIVTQPLTGNETWQRMKPGEYGLFHFGERVSSNANLLLDVPFAAAKPSCQAPTEPLE</sequence>
<dbReference type="PANTHER" id="PTHR42824:SF1">
    <property type="entry name" value="GLUTAMINE AMIDOTRANSFERASE YAFJ-RELATED"/>
    <property type="match status" value="1"/>
</dbReference>
<dbReference type="GO" id="GO:0016740">
    <property type="term" value="F:transferase activity"/>
    <property type="evidence" value="ECO:0007669"/>
    <property type="project" value="UniProtKB-KW"/>
</dbReference>
<keyword evidence="1 3" id="KW-0315">Glutamine amidotransferase</keyword>
<evidence type="ECO:0000259" key="2">
    <source>
        <dbReference type="PROSITE" id="PS51278"/>
    </source>
</evidence>
<evidence type="ECO:0000313" key="4">
    <source>
        <dbReference type="Proteomes" id="UP000002675"/>
    </source>
</evidence>
<feature type="domain" description="Glutamine amidotransferase type-2" evidence="2">
    <location>
        <begin position="24"/>
        <end position="303"/>
    </location>
</feature>
<dbReference type="InterPro" id="IPR029055">
    <property type="entry name" value="Ntn_hydrolases_N"/>
</dbReference>
<evidence type="ECO:0000313" key="3">
    <source>
        <dbReference type="EMBL" id="BAC95281.1"/>
    </source>
</evidence>
<dbReference type="PANTHER" id="PTHR42824">
    <property type="entry name" value="GLUTAMINE AMIDOTRANSFERASE"/>
    <property type="match status" value="1"/>
</dbReference>
<gene>
    <name evidence="3" type="ordered locus">VV2517</name>
</gene>
<dbReference type="Gene3D" id="3.60.20.10">
    <property type="entry name" value="Glutamine Phosphoribosylpyrophosphate, subunit 1, domain 1"/>
    <property type="match status" value="1"/>
</dbReference>
<dbReference type="eggNOG" id="COG0121">
    <property type="taxonomic scope" value="Bacteria"/>
</dbReference>
<proteinExistence type="predicted"/>
<dbReference type="KEGG" id="vvy:VV2517"/>
<dbReference type="Pfam" id="PF13230">
    <property type="entry name" value="GATase_4"/>
    <property type="match status" value="1"/>
</dbReference>
<accession>Q7MIJ9</accession>
<reference evidence="3 4" key="1">
    <citation type="journal article" date="2003" name="Genome Res.">
        <title>Comparative genome analysis of Vibrio vulnificus, a marine pathogen.</title>
        <authorList>
            <person name="Chen C.Y."/>
            <person name="Wu K.M."/>
            <person name="Chang Y.C."/>
            <person name="Chang C.H."/>
            <person name="Tsai H.C."/>
            <person name="Liao T.L."/>
            <person name="Liu Y.M."/>
            <person name="Chen H.J."/>
            <person name="Shen A.B."/>
            <person name="Li J.C."/>
            <person name="Su T.L."/>
            <person name="Shao C.P."/>
            <person name="Lee C.T."/>
            <person name="Hor L.I."/>
            <person name="Tsai S.F."/>
        </authorList>
    </citation>
    <scope>NUCLEOTIDE SEQUENCE [LARGE SCALE GENOMIC DNA]</scope>
    <source>
        <strain evidence="3 4">YJ016</strain>
    </source>
</reference>
<dbReference type="Proteomes" id="UP000002675">
    <property type="component" value="Chromosome I"/>
</dbReference>
<keyword evidence="3" id="KW-0808">Transferase</keyword>
<dbReference type="InterPro" id="IPR026869">
    <property type="entry name" value="EgtC-like"/>
</dbReference>
<dbReference type="InterPro" id="IPR017932">
    <property type="entry name" value="GATase_2_dom"/>
</dbReference>
<protein>
    <submittedName>
        <fullName evidence="3">Predicted glutamine amidotransferase</fullName>
    </submittedName>
</protein>
<dbReference type="EMBL" id="BA000037">
    <property type="protein sequence ID" value="BAC95281.1"/>
    <property type="molecule type" value="Genomic_DNA"/>
</dbReference>
<dbReference type="CDD" id="cd01908">
    <property type="entry name" value="YafJ"/>
    <property type="match status" value="1"/>
</dbReference>
<evidence type="ECO:0000256" key="1">
    <source>
        <dbReference type="ARBA" id="ARBA00022962"/>
    </source>
</evidence>
<name>Q7MIJ9_VIBVY</name>
<organism evidence="3 4">
    <name type="scientific">Vibrio vulnificus (strain YJ016)</name>
    <dbReference type="NCBI Taxonomy" id="196600"/>
    <lineage>
        <taxon>Bacteria</taxon>
        <taxon>Pseudomonadati</taxon>
        <taxon>Pseudomonadota</taxon>
        <taxon>Gammaproteobacteria</taxon>
        <taxon>Vibrionales</taxon>
        <taxon>Vibrionaceae</taxon>
        <taxon>Vibrio</taxon>
    </lineage>
</organism>